<accession>A0A2S4WFJ0</accession>
<keyword evidence="11" id="KW-0511">Multifunctional enzyme</keyword>
<dbReference type="InterPro" id="IPR005479">
    <property type="entry name" value="CPAse_ATP-bd"/>
</dbReference>
<evidence type="ECO:0000313" key="19">
    <source>
        <dbReference type="EMBL" id="POW20478.1"/>
    </source>
</evidence>
<keyword evidence="10" id="KW-0092">Biotin</keyword>
<name>A0A2S4WFJ0_9BASI</name>
<dbReference type="FunFam" id="2.40.50.100:FF:000003">
    <property type="entry name" value="Acetyl-CoA carboxylase biotin carboxyl carrier protein"/>
    <property type="match status" value="1"/>
</dbReference>
<dbReference type="Proteomes" id="UP000238274">
    <property type="component" value="Unassembled WGS sequence"/>
</dbReference>
<dbReference type="InterPro" id="IPR000089">
    <property type="entry name" value="Biotin_lipoyl"/>
</dbReference>
<evidence type="ECO:0000256" key="6">
    <source>
        <dbReference type="ARBA" id="ARBA00022598"/>
    </source>
</evidence>
<proteinExistence type="predicted"/>
<dbReference type="Pfam" id="PF00682">
    <property type="entry name" value="HMGL-like"/>
    <property type="match status" value="1"/>
</dbReference>
<evidence type="ECO:0000256" key="10">
    <source>
        <dbReference type="ARBA" id="ARBA00023267"/>
    </source>
</evidence>
<dbReference type="PROSITE" id="PS50979">
    <property type="entry name" value="BC"/>
    <property type="match status" value="1"/>
</dbReference>
<dbReference type="SUPFAM" id="SSF89000">
    <property type="entry name" value="post-HMGL domain-like"/>
    <property type="match status" value="1"/>
</dbReference>
<dbReference type="FunFam" id="3.20.20.70:FF:000033">
    <property type="entry name" value="Pyruvate carboxylase"/>
    <property type="match status" value="1"/>
</dbReference>
<comment type="caution">
    <text evidence="19">The sequence shown here is derived from an EMBL/GenBank/DDBJ whole genome shotgun (WGS) entry which is preliminary data.</text>
</comment>
<comment type="function">
    <text evidence="2">Pyruvate carboxylase catalyzes a 2-step reaction, involving the ATP-dependent carboxylation of the covalently attached biotin in the first step and the transfer of the carboxyl group to pyruvate in the second.</text>
</comment>
<evidence type="ECO:0000256" key="9">
    <source>
        <dbReference type="ARBA" id="ARBA00022840"/>
    </source>
</evidence>
<dbReference type="InterPro" id="IPR013785">
    <property type="entry name" value="Aldolase_TIM"/>
</dbReference>
<dbReference type="PROSITE" id="PS00188">
    <property type="entry name" value="BIOTIN"/>
    <property type="match status" value="1"/>
</dbReference>
<sequence length="1239" mass="135184">MAPNSTADDPNKNKDAFSLDTPASSLPGTPGGTMGHHTPNVQSIRRQTAGHRGPLQKILVANRGEIAIRVFRTAHELAMHTVAIYSHEDRMSAHRHKVGGIDCHSKRYGKADEAYMVGKGCTPVGAYLAQDDIIRLALEHGVDMIHPGYGFLAENATFAKKVEDAGLAFIGPQPEVIDGLGDKVKARTLAIKCGVPVVPGTEGAIASYDLADAFIKEHGFPVIIKAAMGGGGRGMRVVRAAEDFKESFERAVSEAKSAFGDGTVFIERFLDKPRHIEVQLLGDSLGNVIHLFERDCSVQRRHQKVVELAPASNLPDEVRARILEDAKKLAQAVKYRNAGTAEFLVDQQGRHHFIEINPRIQVEHTITEEITGIDIVAAQIQIAAGATLAELGLTQEAVSKRGHAIQCRVTTEDPAMGFQPDTGKIEVYRSAGGNGVRLDASSGFAGAQITPHYDSLLTKVTVRGATFEIARRKMLRALVEFRIRGVKTNIPFLFRVLSHETFVASSTWTTFIDDTPALFHLISSQNRAQKLLGYLGDLVVNGSSIKGQQGEPGLKDEIIVPTLAHRSDPAKTLDVSEPCQQGWRTILKTQGPAAFAKAVRDYKGCLIMDTTWRDAHQSLLATRLRTIDILNIARETSHALANAFSLECWGGATFDVAMRFLYEDPWERLRKIRKLVPNVPLQALIRGANAVGYTSYPDNAIYEFSKKAVENGLDIFRVFDSLNYLENMKIGIDAAKKAGGVVEGTICYTGDVANPAKTKYTLEYYLKFASELVAEGIHVLGIKDMAGLLTPRAAKILISALREKYPELPIHVHSHDTAGISLATMLQCAESGADVVDCAIDSMSGMTSQCAMGALCAALEQNGLGTGIRFEDIQALNLYWSQCRLLYSCFDANVKSSDSGVYEHEMPGGQYTNLMFQSQQLGLGTQWAAVKKAYIDANMLCGDIVKVTPSSKVVGDFAQFMVTNKLSRAEVEERAAKLDFPNSVVEFFQGYLGHPVGGFPEPLRTHIIRDKPRIEGRPGMSLPPYNFVATRKELQDKFGKSITSTVESLFHVPSTMTAHPADMYDVLSHCMYPKVFEDFREFLSKYGDLSILPTRHFLAKPEVGEEMHIAIEQGKTLIVKLLASGPVNPETGVREVFFELNGETRAVQVEDRSAAVETAHREKATSDPGSVGSPMAGVVVEIRVQEGHEVKAGDPICIMSAMKMEQNVTAPVGGLVSRVAIQPGDSIGSGDLIVEIKHK</sequence>
<dbReference type="GO" id="GO:0006094">
    <property type="term" value="P:gluconeogenesis"/>
    <property type="evidence" value="ECO:0007669"/>
    <property type="project" value="UniProtKB-UniPathway"/>
</dbReference>
<evidence type="ECO:0000259" key="16">
    <source>
        <dbReference type="PROSITE" id="PS50975"/>
    </source>
</evidence>
<dbReference type="SUPFAM" id="SSF52440">
    <property type="entry name" value="PreATP-grasp domain"/>
    <property type="match status" value="1"/>
</dbReference>
<comment type="catalytic activity">
    <reaction evidence="12">
        <text>hydrogencarbonate + pyruvate + ATP = oxaloacetate + ADP + phosphate + H(+)</text>
        <dbReference type="Rhea" id="RHEA:20844"/>
        <dbReference type="ChEBI" id="CHEBI:15361"/>
        <dbReference type="ChEBI" id="CHEBI:15378"/>
        <dbReference type="ChEBI" id="CHEBI:16452"/>
        <dbReference type="ChEBI" id="CHEBI:17544"/>
        <dbReference type="ChEBI" id="CHEBI:30616"/>
        <dbReference type="ChEBI" id="CHEBI:43474"/>
        <dbReference type="ChEBI" id="CHEBI:456216"/>
        <dbReference type="EC" id="6.4.1.1"/>
    </reaction>
</comment>
<dbReference type="Pfam" id="PF02785">
    <property type="entry name" value="Biotin_carb_C"/>
    <property type="match status" value="1"/>
</dbReference>
<dbReference type="Gene3D" id="3.10.600.10">
    <property type="entry name" value="pyruvate carboxylase f1077a mutant domain"/>
    <property type="match status" value="1"/>
</dbReference>
<evidence type="ECO:0000256" key="12">
    <source>
        <dbReference type="ARBA" id="ARBA00049382"/>
    </source>
</evidence>
<keyword evidence="9 13" id="KW-0067">ATP-binding</keyword>
<comment type="cofactor">
    <cofactor evidence="1">
        <name>biotin</name>
        <dbReference type="ChEBI" id="CHEBI:57586"/>
    </cofactor>
</comment>
<evidence type="ECO:0000256" key="1">
    <source>
        <dbReference type="ARBA" id="ARBA00001953"/>
    </source>
</evidence>
<dbReference type="PROSITE" id="PS50975">
    <property type="entry name" value="ATP_GRASP"/>
    <property type="match status" value="1"/>
</dbReference>
<dbReference type="InterPro" id="IPR011764">
    <property type="entry name" value="Biotin_carboxylation_dom"/>
</dbReference>
<dbReference type="UniPathway" id="UPA00138"/>
<dbReference type="CDD" id="cd07937">
    <property type="entry name" value="DRE_TIM_PC_TC_5S"/>
    <property type="match status" value="1"/>
</dbReference>
<dbReference type="GO" id="GO:0046872">
    <property type="term" value="F:metal ion binding"/>
    <property type="evidence" value="ECO:0007669"/>
    <property type="project" value="UniProtKB-KW"/>
</dbReference>
<dbReference type="InterPro" id="IPR011053">
    <property type="entry name" value="Single_hybrid_motif"/>
</dbReference>
<dbReference type="InterPro" id="IPR000891">
    <property type="entry name" value="PYR_CT"/>
</dbReference>
<reference evidence="19 20" key="1">
    <citation type="submission" date="2017-12" db="EMBL/GenBank/DDBJ databases">
        <title>Gene loss provides genomic basis for host adaptation in cereal stripe rust fungi.</title>
        <authorList>
            <person name="Xia C."/>
        </authorList>
    </citation>
    <scope>NUCLEOTIDE SEQUENCE [LARGE SCALE GENOMIC DNA]</scope>
    <source>
        <strain evidence="19 20">93TX-2</strain>
    </source>
</reference>
<keyword evidence="8 13" id="KW-0547">Nucleotide-binding</keyword>
<dbReference type="EMBL" id="PKSM01000033">
    <property type="protein sequence ID" value="POW20478.1"/>
    <property type="molecule type" value="Genomic_DNA"/>
</dbReference>
<reference evidence="20" key="2">
    <citation type="journal article" date="2018" name="BMC Genomics">
        <title>Genomic insights into host adaptation between the wheat stripe rust pathogen (Puccinia striiformis f. sp. tritici) and the barley stripe rust pathogen (Puccinia striiformis f. sp. hordei).</title>
        <authorList>
            <person name="Xia C."/>
            <person name="Wang M."/>
            <person name="Yin C."/>
            <person name="Cornejo O.E."/>
            <person name="Hulbert S.H."/>
            <person name="Chen X."/>
        </authorList>
    </citation>
    <scope>NUCLEOTIDE SEQUENCE [LARGE SCALE GENOMIC DNA]</scope>
    <source>
        <strain evidence="20">93TX-2</strain>
    </source>
</reference>
<dbReference type="NCBIfam" id="NF009554">
    <property type="entry name" value="PRK12999.1"/>
    <property type="match status" value="1"/>
</dbReference>
<dbReference type="PROSITE" id="PS00867">
    <property type="entry name" value="CPSASE_2"/>
    <property type="match status" value="1"/>
</dbReference>
<keyword evidence="5" id="KW-0312">Gluconeogenesis</keyword>
<dbReference type="InterPro" id="IPR005481">
    <property type="entry name" value="BC-like_N"/>
</dbReference>
<dbReference type="Pfam" id="PF02786">
    <property type="entry name" value="CPSase_L_D2"/>
    <property type="match status" value="1"/>
</dbReference>
<evidence type="ECO:0000256" key="4">
    <source>
        <dbReference type="ARBA" id="ARBA00013057"/>
    </source>
</evidence>
<dbReference type="NCBIfam" id="TIGR01235">
    <property type="entry name" value="pyruv_carbox"/>
    <property type="match status" value="1"/>
</dbReference>
<dbReference type="VEuPathDB" id="FungiDB:PSHT_03548"/>
<evidence type="ECO:0000259" key="15">
    <source>
        <dbReference type="PROSITE" id="PS50968"/>
    </source>
</evidence>
<feature type="domain" description="ATP-grasp" evidence="16">
    <location>
        <begin position="187"/>
        <end position="384"/>
    </location>
</feature>
<dbReference type="Pfam" id="PF00289">
    <property type="entry name" value="Biotin_carb_N"/>
    <property type="match status" value="1"/>
</dbReference>
<feature type="domain" description="Pyruvate carboxyltransferase" evidence="18">
    <location>
        <begin position="605"/>
        <end position="874"/>
    </location>
</feature>
<evidence type="ECO:0000259" key="17">
    <source>
        <dbReference type="PROSITE" id="PS50979"/>
    </source>
</evidence>
<evidence type="ECO:0000256" key="3">
    <source>
        <dbReference type="ARBA" id="ARBA00004742"/>
    </source>
</evidence>
<dbReference type="InterPro" id="IPR016185">
    <property type="entry name" value="PreATP-grasp_dom_sf"/>
</dbReference>
<dbReference type="InterPro" id="IPR011054">
    <property type="entry name" value="Rudment_hybrid_motif"/>
</dbReference>
<evidence type="ECO:0000256" key="13">
    <source>
        <dbReference type="PROSITE-ProRule" id="PRU00409"/>
    </source>
</evidence>
<feature type="domain" description="Biotin carboxylation" evidence="17">
    <location>
        <begin position="54"/>
        <end position="517"/>
    </location>
</feature>
<dbReference type="FunFam" id="3.30.1490.20:FF:000018">
    <property type="entry name" value="Biotin carboxylase"/>
    <property type="match status" value="1"/>
</dbReference>
<dbReference type="PROSITE" id="PS50968">
    <property type="entry name" value="BIOTINYL_LIPOYL"/>
    <property type="match status" value="1"/>
</dbReference>
<dbReference type="CDD" id="cd06850">
    <property type="entry name" value="biotinyl_domain"/>
    <property type="match status" value="1"/>
</dbReference>
<dbReference type="Gene3D" id="3.30.470.20">
    <property type="entry name" value="ATP-grasp fold, B domain"/>
    <property type="match status" value="1"/>
</dbReference>
<dbReference type="InterPro" id="IPR055268">
    <property type="entry name" value="PCB-like"/>
</dbReference>
<dbReference type="Pfam" id="PF00364">
    <property type="entry name" value="Biotin_lipoyl"/>
    <property type="match status" value="1"/>
</dbReference>
<dbReference type="GO" id="GO:0005524">
    <property type="term" value="F:ATP binding"/>
    <property type="evidence" value="ECO:0007669"/>
    <property type="project" value="UniProtKB-UniRule"/>
</dbReference>
<dbReference type="PROSITE" id="PS00866">
    <property type="entry name" value="CPSASE_1"/>
    <property type="match status" value="1"/>
</dbReference>
<gene>
    <name evidence="19" type="ORF">PSHT_03548</name>
</gene>
<dbReference type="VEuPathDB" id="FungiDB:PSTT_02209"/>
<dbReference type="NCBIfam" id="NF006761">
    <property type="entry name" value="PRK09282.1"/>
    <property type="match status" value="1"/>
</dbReference>
<dbReference type="PANTHER" id="PTHR43778">
    <property type="entry name" value="PYRUVATE CARBOXYLASE"/>
    <property type="match status" value="1"/>
</dbReference>
<evidence type="ECO:0000256" key="7">
    <source>
        <dbReference type="ARBA" id="ARBA00022723"/>
    </source>
</evidence>
<dbReference type="InterPro" id="IPR001882">
    <property type="entry name" value="Biotin_BS"/>
</dbReference>
<evidence type="ECO:0000256" key="11">
    <source>
        <dbReference type="ARBA" id="ARBA00023268"/>
    </source>
</evidence>
<dbReference type="PROSITE" id="PS50991">
    <property type="entry name" value="PYR_CT"/>
    <property type="match status" value="1"/>
</dbReference>
<dbReference type="SUPFAM" id="SSF51230">
    <property type="entry name" value="Single hybrid motif"/>
    <property type="match status" value="1"/>
</dbReference>
<dbReference type="Pfam" id="PF02436">
    <property type="entry name" value="PYC_OADA"/>
    <property type="match status" value="1"/>
</dbReference>
<feature type="domain" description="Lipoyl-binding" evidence="15">
    <location>
        <begin position="1159"/>
        <end position="1237"/>
    </location>
</feature>
<keyword evidence="7" id="KW-0479">Metal-binding</keyword>
<comment type="pathway">
    <text evidence="3">Carbohydrate biosynthesis; gluconeogenesis.</text>
</comment>
<organism evidence="19 20">
    <name type="scientific">Puccinia striiformis</name>
    <dbReference type="NCBI Taxonomy" id="27350"/>
    <lineage>
        <taxon>Eukaryota</taxon>
        <taxon>Fungi</taxon>
        <taxon>Dikarya</taxon>
        <taxon>Basidiomycota</taxon>
        <taxon>Pucciniomycotina</taxon>
        <taxon>Pucciniomycetes</taxon>
        <taxon>Pucciniales</taxon>
        <taxon>Pucciniaceae</taxon>
        <taxon>Puccinia</taxon>
    </lineage>
</organism>
<dbReference type="PANTHER" id="PTHR43778:SF2">
    <property type="entry name" value="PYRUVATE CARBOXYLASE, MITOCHONDRIAL"/>
    <property type="match status" value="1"/>
</dbReference>
<dbReference type="SMART" id="SM00878">
    <property type="entry name" value="Biotin_carb_C"/>
    <property type="match status" value="1"/>
</dbReference>
<dbReference type="FunFam" id="3.30.470.20:FF:000012">
    <property type="entry name" value="Pyruvate carboxylase"/>
    <property type="match status" value="1"/>
</dbReference>
<dbReference type="SUPFAM" id="SSF51246">
    <property type="entry name" value="Rudiment single hybrid motif"/>
    <property type="match status" value="1"/>
</dbReference>
<dbReference type="GO" id="GO:0005737">
    <property type="term" value="C:cytoplasm"/>
    <property type="evidence" value="ECO:0007669"/>
    <property type="project" value="TreeGrafter"/>
</dbReference>
<dbReference type="InterPro" id="IPR005482">
    <property type="entry name" value="Biotin_COase_C"/>
</dbReference>
<dbReference type="EC" id="6.4.1.1" evidence="4"/>
<evidence type="ECO:0000259" key="18">
    <source>
        <dbReference type="PROSITE" id="PS50991"/>
    </source>
</evidence>
<dbReference type="InterPro" id="IPR003379">
    <property type="entry name" value="Carboxylase_cons_dom"/>
</dbReference>
<evidence type="ECO:0000313" key="20">
    <source>
        <dbReference type="Proteomes" id="UP000238274"/>
    </source>
</evidence>
<protein>
    <recommendedName>
        <fullName evidence="4">pyruvate carboxylase</fullName>
        <ecNumber evidence="4">6.4.1.1</ecNumber>
    </recommendedName>
</protein>
<dbReference type="GO" id="GO:0004736">
    <property type="term" value="F:pyruvate carboxylase activity"/>
    <property type="evidence" value="ECO:0007669"/>
    <property type="project" value="UniProtKB-EC"/>
</dbReference>
<dbReference type="Gene3D" id="2.40.50.100">
    <property type="match status" value="1"/>
</dbReference>
<reference evidence="20" key="3">
    <citation type="journal article" date="2018" name="Mol. Plant Microbe Interact.">
        <title>Genome sequence resources for the wheat stripe rust pathogen (Puccinia striiformis f. sp. tritici) and the barley stripe rust pathogen (Puccinia striiformis f. sp. hordei).</title>
        <authorList>
            <person name="Xia C."/>
            <person name="Wang M."/>
            <person name="Yin C."/>
            <person name="Cornejo O.E."/>
            <person name="Hulbert S.H."/>
            <person name="Chen X."/>
        </authorList>
    </citation>
    <scope>NUCLEOTIDE SEQUENCE [LARGE SCALE GENOMIC DNA]</scope>
    <source>
        <strain evidence="20">93TX-2</strain>
    </source>
</reference>
<keyword evidence="20" id="KW-1185">Reference proteome</keyword>
<dbReference type="AlphaFoldDB" id="A0A2S4WFJ0"/>
<evidence type="ECO:0000256" key="2">
    <source>
        <dbReference type="ARBA" id="ARBA00002380"/>
    </source>
</evidence>
<dbReference type="SUPFAM" id="SSF56059">
    <property type="entry name" value="Glutathione synthetase ATP-binding domain-like"/>
    <property type="match status" value="1"/>
</dbReference>
<dbReference type="OrthoDB" id="196847at2759"/>
<dbReference type="InterPro" id="IPR005930">
    <property type="entry name" value="Pyruv_COase"/>
</dbReference>
<dbReference type="InterPro" id="IPR011761">
    <property type="entry name" value="ATP-grasp"/>
</dbReference>
<evidence type="ECO:0000256" key="14">
    <source>
        <dbReference type="SAM" id="MobiDB-lite"/>
    </source>
</evidence>
<evidence type="ECO:0000256" key="8">
    <source>
        <dbReference type="ARBA" id="ARBA00022741"/>
    </source>
</evidence>
<evidence type="ECO:0000256" key="5">
    <source>
        <dbReference type="ARBA" id="ARBA00022432"/>
    </source>
</evidence>
<keyword evidence="6" id="KW-0436">Ligase</keyword>
<dbReference type="Gene3D" id="3.20.20.70">
    <property type="entry name" value="Aldolase class I"/>
    <property type="match status" value="1"/>
</dbReference>
<dbReference type="SUPFAM" id="SSF51569">
    <property type="entry name" value="Aldolase"/>
    <property type="match status" value="1"/>
</dbReference>
<feature type="region of interest" description="Disordered" evidence="14">
    <location>
        <begin position="1"/>
        <end position="39"/>
    </location>
</feature>